<reference evidence="18 19" key="1">
    <citation type="submission" date="2017-04" db="EMBL/GenBank/DDBJ databases">
        <title>Genome sequencing of [Candida] sorbophila.</title>
        <authorList>
            <person name="Ahn J.O."/>
        </authorList>
    </citation>
    <scope>NUCLEOTIDE SEQUENCE [LARGE SCALE GENOMIC DNA]</scope>
    <source>
        <strain evidence="18 19">DS02</strain>
    </source>
</reference>
<feature type="binding site" evidence="14">
    <location>
        <position position="306"/>
    </location>
    <ligand>
        <name>Zn(2+)</name>
        <dbReference type="ChEBI" id="CHEBI:29105"/>
        <note>catalytic</note>
    </ligand>
</feature>
<feature type="transmembrane region" description="Helical" evidence="15">
    <location>
        <begin position="339"/>
        <end position="359"/>
    </location>
</feature>
<gene>
    <name evidence="18" type="ORF">B9G98_04650</name>
</gene>
<organism evidence="18 19">
    <name type="scientific">Wickerhamiella sorbophila</name>
    <dbReference type="NCBI Taxonomy" id="45607"/>
    <lineage>
        <taxon>Eukaryota</taxon>
        <taxon>Fungi</taxon>
        <taxon>Dikarya</taxon>
        <taxon>Ascomycota</taxon>
        <taxon>Saccharomycotina</taxon>
        <taxon>Dipodascomycetes</taxon>
        <taxon>Dipodascales</taxon>
        <taxon>Trichomonascaceae</taxon>
        <taxon>Wickerhamiella</taxon>
    </lineage>
</organism>
<dbReference type="GO" id="GO:0046872">
    <property type="term" value="F:metal ion binding"/>
    <property type="evidence" value="ECO:0007669"/>
    <property type="project" value="UniProtKB-UniRule"/>
</dbReference>
<comment type="caution">
    <text evidence="18">The sequence shown here is derived from an EMBL/GenBank/DDBJ whole genome shotgun (WGS) entry which is preliminary data.</text>
</comment>
<evidence type="ECO:0000256" key="7">
    <source>
        <dbReference type="ARBA" id="ARBA00022833"/>
    </source>
</evidence>
<comment type="catalytic activity">
    <reaction evidence="11 15">
        <text>Hydrolyzes the peptide bond -P2-(S-farnesyl or geranylgeranyl)C-P1'-P2'-P3'-COOH where P1' and P2' are amino acids with aliphatic side chains and P3' is any C-terminal residue.</text>
        <dbReference type="EC" id="3.4.24.84"/>
    </reaction>
</comment>
<keyword evidence="2 15" id="KW-0645">Protease</keyword>
<protein>
    <recommendedName>
        <fullName evidence="15">CAAX prenyl protease</fullName>
        <ecNumber evidence="15">3.4.24.84</ecNumber>
    </recommendedName>
</protein>
<evidence type="ECO:0000259" key="16">
    <source>
        <dbReference type="Pfam" id="PF01435"/>
    </source>
</evidence>
<evidence type="ECO:0000256" key="2">
    <source>
        <dbReference type="ARBA" id="ARBA00022670"/>
    </source>
</evidence>
<sequence length="448" mass="50320">MIDYILKFVQQLAGAVDVPGTDWKKVIGTILGAHFAFETVMNLRQLSVLKRTQRPEVVKTFVDQDTYDKTQAYGRAKLQVSIVQGVYDLAMTYAVYKYGGLPRMWGWAQKAVSWLGWSRFSGPIAQSVAFFAIQTPLTQLIAAPFSLYNTFVLEEKFGFNKMTLGLWITDMVKTLGLSVALGGPIMAALLKIIDYFGDVFFVYATLFVLGLNLVMMVVYPLFIDPIFNKNTPLEEGELRTAINKLAGDLKFPLGEVYVQDSSRRSAHSNAYFTGLPWFKRIVIFDNLIENSSVEEVVAVLAHELGHWKRSHIPRLLTMNLSIVLATFGLFSAFAKNASLYRSLGFAPGTMPIIVGFIVFSDLLKPVEAPINFIQSYITRMYEYEADRFAVDLGYGGKLASALTTMMKKDLATVNADWLYSTYHYSHPILPERLRAIYDADPSAKPKTE</sequence>
<evidence type="ECO:0000256" key="15">
    <source>
        <dbReference type="RuleBase" id="RU366005"/>
    </source>
</evidence>
<feature type="active site" evidence="13">
    <location>
        <position position="303"/>
    </location>
</feature>
<keyword evidence="5 15" id="KW-0378">Hydrolase</keyword>
<keyword evidence="3 15" id="KW-0812">Transmembrane</keyword>
<evidence type="ECO:0000256" key="13">
    <source>
        <dbReference type="PIRSR" id="PIRSR627057-1"/>
    </source>
</evidence>
<dbReference type="Proteomes" id="UP000238350">
    <property type="component" value="Unassembled WGS sequence"/>
</dbReference>
<dbReference type="OrthoDB" id="360839at2759"/>
<keyword evidence="10 15" id="KW-0472">Membrane</keyword>
<evidence type="ECO:0000256" key="1">
    <source>
        <dbReference type="ARBA" id="ARBA00004477"/>
    </source>
</evidence>
<evidence type="ECO:0000256" key="9">
    <source>
        <dbReference type="ARBA" id="ARBA00023049"/>
    </source>
</evidence>
<comment type="function">
    <text evidence="15">Proteolytically removes the C-terminal three residues of farnesylated proteins.</text>
</comment>
<proteinExistence type="inferred from homology"/>
<keyword evidence="6 15" id="KW-0256">Endoplasmic reticulum</keyword>
<feature type="transmembrane region" description="Helical" evidence="15">
    <location>
        <begin position="171"/>
        <end position="193"/>
    </location>
</feature>
<feature type="domain" description="Peptidase M48" evidence="16">
    <location>
        <begin position="232"/>
        <end position="436"/>
    </location>
</feature>
<accession>A0A2T0FPX5</accession>
<dbReference type="EMBL" id="NDIQ01000022">
    <property type="protein sequence ID" value="PRT57030.1"/>
    <property type="molecule type" value="Genomic_DNA"/>
</dbReference>
<evidence type="ECO:0000256" key="5">
    <source>
        <dbReference type="ARBA" id="ARBA00022801"/>
    </source>
</evidence>
<dbReference type="GO" id="GO:0071586">
    <property type="term" value="P:CAAX-box protein processing"/>
    <property type="evidence" value="ECO:0007669"/>
    <property type="project" value="UniProtKB-UniRule"/>
</dbReference>
<evidence type="ECO:0000256" key="6">
    <source>
        <dbReference type="ARBA" id="ARBA00022824"/>
    </source>
</evidence>
<name>A0A2T0FPX5_9ASCO</name>
<dbReference type="CDD" id="cd07343">
    <property type="entry name" value="M48A_Zmpste24p_like"/>
    <property type="match status" value="1"/>
</dbReference>
<dbReference type="RefSeq" id="XP_024666975.1">
    <property type="nucleotide sequence ID" value="XM_024811207.1"/>
</dbReference>
<feature type="domain" description="CAAX prenyl protease 1 N-terminal" evidence="17">
    <location>
        <begin position="45"/>
        <end position="229"/>
    </location>
</feature>
<dbReference type="GO" id="GO:0005789">
    <property type="term" value="C:endoplasmic reticulum membrane"/>
    <property type="evidence" value="ECO:0007669"/>
    <property type="project" value="UniProtKB-SubCell"/>
</dbReference>
<dbReference type="InterPro" id="IPR001915">
    <property type="entry name" value="Peptidase_M48"/>
</dbReference>
<evidence type="ECO:0000256" key="12">
    <source>
        <dbReference type="ARBA" id="ARBA00060927"/>
    </source>
</evidence>
<dbReference type="STRING" id="45607.A0A2T0FPX5"/>
<keyword evidence="8 15" id="KW-1133">Transmembrane helix</keyword>
<keyword evidence="19" id="KW-1185">Reference proteome</keyword>
<comment type="cofactor">
    <cofactor evidence="14 15">
        <name>Zn(2+)</name>
        <dbReference type="ChEBI" id="CHEBI:29105"/>
    </cofactor>
    <text evidence="14 15">Binds 1 zinc ion per subunit.</text>
</comment>
<dbReference type="Pfam" id="PF01435">
    <property type="entry name" value="Peptidase_M48"/>
    <property type="match status" value="1"/>
</dbReference>
<dbReference type="Pfam" id="PF16491">
    <property type="entry name" value="Peptidase_M48_N"/>
    <property type="match status" value="1"/>
</dbReference>
<dbReference type="GO" id="GO:0004222">
    <property type="term" value="F:metalloendopeptidase activity"/>
    <property type="evidence" value="ECO:0007669"/>
    <property type="project" value="UniProtKB-UniRule"/>
</dbReference>
<dbReference type="InterPro" id="IPR027057">
    <property type="entry name" value="CAXX_Prtase_1"/>
</dbReference>
<dbReference type="FunFam" id="3.30.2010.10:FF:000002">
    <property type="entry name" value="CAAX prenyl protease"/>
    <property type="match status" value="1"/>
</dbReference>
<evidence type="ECO:0000256" key="14">
    <source>
        <dbReference type="PIRSR" id="PIRSR627057-2"/>
    </source>
</evidence>
<feature type="transmembrane region" description="Helical" evidence="15">
    <location>
        <begin position="199"/>
        <end position="222"/>
    </location>
</feature>
<feature type="binding site" evidence="14">
    <location>
        <position position="382"/>
    </location>
    <ligand>
        <name>Zn(2+)</name>
        <dbReference type="ChEBI" id="CHEBI:29105"/>
        <note>catalytic</note>
    </ligand>
</feature>
<evidence type="ECO:0000313" key="19">
    <source>
        <dbReference type="Proteomes" id="UP000238350"/>
    </source>
</evidence>
<evidence type="ECO:0000259" key="17">
    <source>
        <dbReference type="Pfam" id="PF16491"/>
    </source>
</evidence>
<comment type="subcellular location">
    <subcellularLocation>
        <location evidence="1 15">Endoplasmic reticulum membrane</location>
        <topology evidence="1 15">Multi-pass membrane protein</topology>
    </subcellularLocation>
</comment>
<feature type="binding site" evidence="14">
    <location>
        <position position="302"/>
    </location>
    <ligand>
        <name>Zn(2+)</name>
        <dbReference type="ChEBI" id="CHEBI:29105"/>
        <note>catalytic</note>
    </ligand>
</feature>
<keyword evidence="7 14" id="KW-0862">Zinc</keyword>
<keyword evidence="9 15" id="KW-0482">Metalloprotease</keyword>
<dbReference type="EC" id="3.4.24.84" evidence="15"/>
<dbReference type="GeneID" id="36518398"/>
<comment type="similarity">
    <text evidence="12 15">Belongs to the peptidase M48A family.</text>
</comment>
<evidence type="ECO:0000256" key="11">
    <source>
        <dbReference type="ARBA" id="ARBA00044456"/>
    </source>
</evidence>
<keyword evidence="4 14" id="KW-0479">Metal-binding</keyword>
<dbReference type="AlphaFoldDB" id="A0A2T0FPX5"/>
<evidence type="ECO:0000256" key="3">
    <source>
        <dbReference type="ARBA" id="ARBA00022692"/>
    </source>
</evidence>
<feature type="active site" description="Proton donor" evidence="13">
    <location>
        <position position="386"/>
    </location>
</feature>
<evidence type="ECO:0000256" key="8">
    <source>
        <dbReference type="ARBA" id="ARBA00022989"/>
    </source>
</evidence>
<evidence type="ECO:0000256" key="10">
    <source>
        <dbReference type="ARBA" id="ARBA00023136"/>
    </source>
</evidence>
<feature type="transmembrane region" description="Helical" evidence="15">
    <location>
        <begin position="315"/>
        <end position="333"/>
    </location>
</feature>
<dbReference type="Gene3D" id="3.30.2010.10">
    <property type="entry name" value="Metalloproteases ('zincins'), catalytic domain"/>
    <property type="match status" value="1"/>
</dbReference>
<dbReference type="PANTHER" id="PTHR10120">
    <property type="entry name" value="CAAX PRENYL PROTEASE 1"/>
    <property type="match status" value="1"/>
</dbReference>
<evidence type="ECO:0000313" key="18">
    <source>
        <dbReference type="EMBL" id="PRT57030.1"/>
    </source>
</evidence>
<evidence type="ECO:0000256" key="4">
    <source>
        <dbReference type="ARBA" id="ARBA00022723"/>
    </source>
</evidence>
<comment type="caution">
    <text evidence="15">Lacks conserved residue(s) required for the propagation of feature annotation.</text>
</comment>
<dbReference type="InterPro" id="IPR032456">
    <property type="entry name" value="Peptidase_M48_N"/>
</dbReference>